<evidence type="ECO:0000256" key="3">
    <source>
        <dbReference type="ARBA" id="ARBA00022694"/>
    </source>
</evidence>
<dbReference type="Proteomes" id="UP000562492">
    <property type="component" value="Unassembled WGS sequence"/>
</dbReference>
<evidence type="ECO:0000256" key="2">
    <source>
        <dbReference type="ARBA" id="ARBA00011738"/>
    </source>
</evidence>
<dbReference type="EMBL" id="JACHKZ010000010">
    <property type="protein sequence ID" value="MBB6577947.1"/>
    <property type="molecule type" value="Genomic_DNA"/>
</dbReference>
<evidence type="ECO:0000313" key="11">
    <source>
        <dbReference type="EMBL" id="MBB6577947.1"/>
    </source>
</evidence>
<dbReference type="InterPro" id="IPR016192">
    <property type="entry name" value="APOBEC/CMP_deaminase_Zn-bd"/>
</dbReference>
<dbReference type="InterPro" id="IPR002125">
    <property type="entry name" value="CMP_dCMP_dom"/>
</dbReference>
<keyword evidence="12" id="KW-1185">Reference proteome</keyword>
<organism evidence="11 12">
    <name type="scientific">Comamonas odontotermitis</name>
    <dbReference type="NCBI Taxonomy" id="379895"/>
    <lineage>
        <taxon>Bacteria</taxon>
        <taxon>Pseudomonadati</taxon>
        <taxon>Pseudomonadota</taxon>
        <taxon>Betaproteobacteria</taxon>
        <taxon>Burkholderiales</taxon>
        <taxon>Comamonadaceae</taxon>
        <taxon>Comamonas</taxon>
    </lineage>
</organism>
<keyword evidence="4 8" id="KW-0479">Metal-binding</keyword>
<dbReference type="Gene3D" id="3.40.140.10">
    <property type="entry name" value="Cytidine Deaminase, domain 2"/>
    <property type="match status" value="1"/>
</dbReference>
<name>A0ABR6RFK2_9BURK</name>
<dbReference type="RefSeq" id="WP_184707900.1">
    <property type="nucleotide sequence ID" value="NZ_JACHKZ010000010.1"/>
</dbReference>
<dbReference type="InterPro" id="IPR028883">
    <property type="entry name" value="tRNA_aden_deaminase"/>
</dbReference>
<accession>A0ABR6RFK2</accession>
<feature type="binding site" evidence="8">
    <location>
        <position position="80"/>
    </location>
    <ligand>
        <name>Zn(2+)</name>
        <dbReference type="ChEBI" id="CHEBI:29105"/>
        <note>catalytic</note>
    </ligand>
</feature>
<evidence type="ECO:0000256" key="7">
    <source>
        <dbReference type="ARBA" id="ARBA00048045"/>
    </source>
</evidence>
<dbReference type="SUPFAM" id="SSF53474">
    <property type="entry name" value="alpha/beta-Hydrolases"/>
    <property type="match status" value="1"/>
</dbReference>
<evidence type="ECO:0000256" key="9">
    <source>
        <dbReference type="SAM" id="MobiDB-lite"/>
    </source>
</evidence>
<dbReference type="PROSITE" id="PS00903">
    <property type="entry name" value="CYT_DCMP_DEAMINASES_1"/>
    <property type="match status" value="1"/>
</dbReference>
<dbReference type="Pfam" id="PF14437">
    <property type="entry name" value="MafB19-deam"/>
    <property type="match status" value="1"/>
</dbReference>
<dbReference type="CDD" id="cd01285">
    <property type="entry name" value="nucleoside_deaminase"/>
    <property type="match status" value="1"/>
</dbReference>
<gene>
    <name evidence="8" type="primary">tadA</name>
    <name evidence="11" type="ORF">HNP33_002015</name>
</gene>
<proteinExistence type="inferred from homology"/>
<comment type="function">
    <text evidence="8">Catalyzes the deamination of adenosine to inosine at the wobble position 34 of tRNA(Arg2).</text>
</comment>
<feature type="active site" description="Proton donor" evidence="8">
    <location>
        <position position="82"/>
    </location>
</feature>
<feature type="binding site" evidence="8">
    <location>
        <position position="110"/>
    </location>
    <ligand>
        <name>Zn(2+)</name>
        <dbReference type="ChEBI" id="CHEBI:29105"/>
        <note>catalytic</note>
    </ligand>
</feature>
<dbReference type="SUPFAM" id="SSF53927">
    <property type="entry name" value="Cytidine deaminase-like"/>
    <property type="match status" value="1"/>
</dbReference>
<feature type="domain" description="CMP/dCMP-type deaminase" evidence="10">
    <location>
        <begin position="29"/>
        <end position="141"/>
    </location>
</feature>
<dbReference type="InterPro" id="IPR029058">
    <property type="entry name" value="AB_hydrolase_fold"/>
</dbReference>
<feature type="region of interest" description="Disordered" evidence="9">
    <location>
        <begin position="1"/>
        <end position="27"/>
    </location>
</feature>
<keyword evidence="3 8" id="KW-0819">tRNA processing</keyword>
<evidence type="ECO:0000313" key="12">
    <source>
        <dbReference type="Proteomes" id="UP000562492"/>
    </source>
</evidence>
<evidence type="ECO:0000259" key="10">
    <source>
        <dbReference type="PROSITE" id="PS51747"/>
    </source>
</evidence>
<comment type="cofactor">
    <cofactor evidence="8">
        <name>Zn(2+)</name>
        <dbReference type="ChEBI" id="CHEBI:29105"/>
    </cofactor>
    <text evidence="8">Binds 1 zinc ion per subunit.</text>
</comment>
<dbReference type="HAMAP" id="MF_00972">
    <property type="entry name" value="tRNA_aden_deaminase"/>
    <property type="match status" value="1"/>
</dbReference>
<dbReference type="PANTHER" id="PTHR11079:SF202">
    <property type="entry name" value="TRNA-SPECIFIC ADENOSINE DEAMINASE"/>
    <property type="match status" value="1"/>
</dbReference>
<dbReference type="Gene3D" id="3.40.50.1820">
    <property type="entry name" value="alpha/beta hydrolase"/>
    <property type="match status" value="1"/>
</dbReference>
<comment type="similarity">
    <text evidence="1">Belongs to the cytidine and deoxycytidylate deaminase family. ADAT2 subfamily.</text>
</comment>
<keyword evidence="5 8" id="KW-0378">Hydrolase</keyword>
<dbReference type="PANTHER" id="PTHR11079">
    <property type="entry name" value="CYTOSINE DEAMINASE FAMILY MEMBER"/>
    <property type="match status" value="1"/>
</dbReference>
<evidence type="ECO:0000256" key="6">
    <source>
        <dbReference type="ARBA" id="ARBA00022833"/>
    </source>
</evidence>
<evidence type="ECO:0000256" key="5">
    <source>
        <dbReference type="ARBA" id="ARBA00022801"/>
    </source>
</evidence>
<evidence type="ECO:0000256" key="1">
    <source>
        <dbReference type="ARBA" id="ARBA00010669"/>
    </source>
</evidence>
<comment type="subunit">
    <text evidence="2 8">Homodimer.</text>
</comment>
<feature type="binding site" evidence="8">
    <location>
        <position position="113"/>
    </location>
    <ligand>
        <name>Zn(2+)</name>
        <dbReference type="ChEBI" id="CHEBI:29105"/>
        <note>catalytic</note>
    </ligand>
</feature>
<protein>
    <recommendedName>
        <fullName evidence="8">tRNA-specific adenosine deaminase</fullName>
        <ecNumber evidence="8">3.5.4.33</ecNumber>
    </recommendedName>
</protein>
<dbReference type="GO" id="GO:0052717">
    <property type="term" value="F:tRNA-specific adenosine-34 deaminase activity"/>
    <property type="evidence" value="ECO:0007669"/>
    <property type="project" value="UniProtKB-EC"/>
</dbReference>
<evidence type="ECO:0000256" key="8">
    <source>
        <dbReference type="HAMAP-Rule" id="MF_00972"/>
    </source>
</evidence>
<dbReference type="NCBIfam" id="NF008113">
    <property type="entry name" value="PRK10860.1"/>
    <property type="match status" value="1"/>
</dbReference>
<reference evidence="11 12" key="1">
    <citation type="submission" date="2020-08" db="EMBL/GenBank/DDBJ databases">
        <title>Functional genomics of gut bacteria from endangered species of beetles.</title>
        <authorList>
            <person name="Carlos-Shanley C."/>
        </authorList>
    </citation>
    <scope>NUCLEOTIDE SEQUENCE [LARGE SCALE GENOMIC DNA]</scope>
    <source>
        <strain evidence="11 12">S00124</strain>
    </source>
</reference>
<dbReference type="InterPro" id="IPR058535">
    <property type="entry name" value="MafB19-deam"/>
</dbReference>
<dbReference type="InterPro" id="IPR016193">
    <property type="entry name" value="Cytidine_deaminase-like"/>
</dbReference>
<dbReference type="EC" id="3.5.4.33" evidence="8"/>
<feature type="compositionally biased region" description="Polar residues" evidence="9">
    <location>
        <begin position="11"/>
        <end position="21"/>
    </location>
</feature>
<keyword evidence="6 8" id="KW-0862">Zinc</keyword>
<sequence>MAISSDGHGASLSTGLQSMTADPSIPHFEDDTHWMRAALQQAQAAAQAGEVPVGAVVVRDGVIIGRGCNQPVGLHDPSAHAEIQALRDAAQHLGNYRLEGCTLYVTLEPCAMCAGAILNARLARVVWGAAEPRTGAAGSVVNLFANAQLNHHTQTTAGVLAEDAAALLTGFFAGRRQAQQVAARAAHPLRDDALRVDEKIFSAGCDCAGSSCFYSNWPVLAGLRLHVKDSHANGSGAPAAMRWLMLPASPAPQGLFRPLAQALAAEGDRVVVPDWIGLGRSDRPKKDAAVSDALHLAVLQALVEHLQLLPDALPAPAKLVIAAHGDASRLGLALYRLLAQAGVPLARMGLWLINPALPRHATPAYRQWLEQVQRKPALDVVQALQSSALDGLPGADIAQWQAQFPDKGHRAGLRAWARDAQAWVDAEAGSMNASLDLPDASLVSVGESAQWWPWPTLAALDTAPRLCPGGDWLPLQNPQALLEHAAFFRSTPQQ</sequence>
<dbReference type="PROSITE" id="PS51747">
    <property type="entry name" value="CYT_DCMP_DEAMINASES_2"/>
    <property type="match status" value="1"/>
</dbReference>
<comment type="caution">
    <text evidence="11">The sequence shown here is derived from an EMBL/GenBank/DDBJ whole genome shotgun (WGS) entry which is preliminary data.</text>
</comment>
<comment type="catalytic activity">
    <reaction evidence="7 8">
        <text>adenosine(34) in tRNA + H2O + H(+) = inosine(34) in tRNA + NH4(+)</text>
        <dbReference type="Rhea" id="RHEA:43168"/>
        <dbReference type="Rhea" id="RHEA-COMP:10373"/>
        <dbReference type="Rhea" id="RHEA-COMP:10374"/>
        <dbReference type="ChEBI" id="CHEBI:15377"/>
        <dbReference type="ChEBI" id="CHEBI:15378"/>
        <dbReference type="ChEBI" id="CHEBI:28938"/>
        <dbReference type="ChEBI" id="CHEBI:74411"/>
        <dbReference type="ChEBI" id="CHEBI:82852"/>
        <dbReference type="EC" id="3.5.4.33"/>
    </reaction>
</comment>
<evidence type="ECO:0000256" key="4">
    <source>
        <dbReference type="ARBA" id="ARBA00022723"/>
    </source>
</evidence>